<keyword evidence="1" id="KW-1133">Transmembrane helix</keyword>
<dbReference type="Proteomes" id="UP000179270">
    <property type="component" value="Unassembled WGS sequence"/>
</dbReference>
<organism evidence="2 3">
    <name type="scientific">Candidatus Roizmanbacteria bacterium RIFCSPLOWO2_01_FULL_35_13</name>
    <dbReference type="NCBI Taxonomy" id="1802055"/>
    <lineage>
        <taxon>Bacteria</taxon>
        <taxon>Candidatus Roizmaniibacteriota</taxon>
    </lineage>
</organism>
<feature type="transmembrane region" description="Helical" evidence="1">
    <location>
        <begin position="7"/>
        <end position="27"/>
    </location>
</feature>
<dbReference type="PANTHER" id="PTHR37309:SF1">
    <property type="entry name" value="SLR0284 PROTEIN"/>
    <property type="match status" value="1"/>
</dbReference>
<name>A0A1F7I9G2_9BACT</name>
<keyword evidence="1" id="KW-0812">Transmembrane</keyword>
<feature type="transmembrane region" description="Helical" evidence="1">
    <location>
        <begin position="90"/>
        <end position="107"/>
    </location>
</feature>
<evidence type="ECO:0000313" key="2">
    <source>
        <dbReference type="EMBL" id="OGK40005.1"/>
    </source>
</evidence>
<keyword evidence="1" id="KW-0472">Membrane</keyword>
<comment type="caution">
    <text evidence="2">The sequence shown here is derived from an EMBL/GenBank/DDBJ whole genome shotgun (WGS) entry which is preliminary data.</text>
</comment>
<dbReference type="InterPro" id="IPR007165">
    <property type="entry name" value="Phage_holin_4_2"/>
</dbReference>
<proteinExistence type="predicted"/>
<dbReference type="Pfam" id="PF04020">
    <property type="entry name" value="Phage_holin_4_2"/>
    <property type="match status" value="1"/>
</dbReference>
<evidence type="ECO:0000313" key="3">
    <source>
        <dbReference type="Proteomes" id="UP000179270"/>
    </source>
</evidence>
<dbReference type="STRING" id="1802055.A3A74_06830"/>
<dbReference type="AlphaFoldDB" id="A0A1F7I9G2"/>
<feature type="transmembrane region" description="Helical" evidence="1">
    <location>
        <begin position="33"/>
        <end position="56"/>
    </location>
</feature>
<sequence length="112" mass="12126">MKLILNLLVNGFGVFVAAYLLSAGVHIDSFLTAVIVSIGLGIVNVLIKPIVLIFTLPINIVTLGLFTFIINGLMILLVSSFIPGFTVDNFGWAMLFSVVLWAVNFILNSLTK</sequence>
<feature type="transmembrane region" description="Helical" evidence="1">
    <location>
        <begin position="63"/>
        <end position="84"/>
    </location>
</feature>
<dbReference type="PANTHER" id="PTHR37309">
    <property type="entry name" value="SLR0284 PROTEIN"/>
    <property type="match status" value="1"/>
</dbReference>
<protein>
    <recommendedName>
        <fullName evidence="4">Phage holin family protein</fullName>
    </recommendedName>
</protein>
<reference evidence="2 3" key="1">
    <citation type="journal article" date="2016" name="Nat. Commun.">
        <title>Thousands of microbial genomes shed light on interconnected biogeochemical processes in an aquifer system.</title>
        <authorList>
            <person name="Anantharaman K."/>
            <person name="Brown C.T."/>
            <person name="Hug L.A."/>
            <person name="Sharon I."/>
            <person name="Castelle C.J."/>
            <person name="Probst A.J."/>
            <person name="Thomas B.C."/>
            <person name="Singh A."/>
            <person name="Wilkins M.J."/>
            <person name="Karaoz U."/>
            <person name="Brodie E.L."/>
            <person name="Williams K.H."/>
            <person name="Hubbard S.S."/>
            <person name="Banfield J.F."/>
        </authorList>
    </citation>
    <scope>NUCLEOTIDE SEQUENCE [LARGE SCALE GENOMIC DNA]</scope>
</reference>
<accession>A0A1F7I9G2</accession>
<evidence type="ECO:0008006" key="4">
    <source>
        <dbReference type="Google" id="ProtNLM"/>
    </source>
</evidence>
<dbReference type="EMBL" id="MGAF01000039">
    <property type="protein sequence ID" value="OGK40005.1"/>
    <property type="molecule type" value="Genomic_DNA"/>
</dbReference>
<gene>
    <name evidence="2" type="ORF">A3A74_06830</name>
</gene>
<evidence type="ECO:0000256" key="1">
    <source>
        <dbReference type="SAM" id="Phobius"/>
    </source>
</evidence>